<dbReference type="GO" id="GO:0008270">
    <property type="term" value="F:zinc ion binding"/>
    <property type="evidence" value="ECO:0007669"/>
    <property type="project" value="UniProtKB-KW"/>
</dbReference>
<dbReference type="OrthoDB" id="2423195at2759"/>
<dbReference type="PROSITE" id="PS51981">
    <property type="entry name" value="ZF_RZ"/>
    <property type="match status" value="1"/>
</dbReference>
<dbReference type="InterPro" id="IPR041677">
    <property type="entry name" value="DNA2/NAM7_AAA_11"/>
</dbReference>
<evidence type="ECO:0000256" key="5">
    <source>
        <dbReference type="ARBA" id="ARBA00022771"/>
    </source>
</evidence>
<comment type="subcellular location">
    <subcellularLocation>
        <location evidence="1">Cytoplasm</location>
    </subcellularLocation>
</comment>
<dbReference type="PANTHER" id="PTHR10887">
    <property type="entry name" value="DNA2/NAM7 HELICASE FAMILY"/>
    <property type="match status" value="1"/>
</dbReference>
<dbReference type="CDD" id="cd18808">
    <property type="entry name" value="SF1_C_Upf1"/>
    <property type="match status" value="1"/>
</dbReference>
<evidence type="ECO:0000256" key="8">
    <source>
        <dbReference type="SAM" id="MobiDB-lite"/>
    </source>
</evidence>
<keyword evidence="6" id="KW-0862">Zinc</keyword>
<evidence type="ECO:0000259" key="9">
    <source>
        <dbReference type="PROSITE" id="PS51981"/>
    </source>
</evidence>
<dbReference type="GO" id="GO:0004386">
    <property type="term" value="F:helicase activity"/>
    <property type="evidence" value="ECO:0007669"/>
    <property type="project" value="InterPro"/>
</dbReference>
<reference evidence="10 11" key="1">
    <citation type="submission" date="2015-12" db="EMBL/GenBank/DDBJ databases">
        <title>The genome of Folsomia candida.</title>
        <authorList>
            <person name="Faddeeva A."/>
            <person name="Derks M.F."/>
            <person name="Anvar Y."/>
            <person name="Smit S."/>
            <person name="Van Straalen N."/>
            <person name="Roelofs D."/>
        </authorList>
    </citation>
    <scope>NUCLEOTIDE SEQUENCE [LARGE SCALE GENOMIC DNA]</scope>
    <source>
        <strain evidence="10 11">VU population</strain>
        <tissue evidence="10">Whole body</tissue>
    </source>
</reference>
<dbReference type="GO" id="GO:0002376">
    <property type="term" value="P:immune system process"/>
    <property type="evidence" value="ECO:0007669"/>
    <property type="project" value="UniProtKB-KW"/>
</dbReference>
<evidence type="ECO:0000256" key="2">
    <source>
        <dbReference type="ARBA" id="ARBA00022490"/>
    </source>
</evidence>
<evidence type="ECO:0000313" key="10">
    <source>
        <dbReference type="EMBL" id="OXA41468.1"/>
    </source>
</evidence>
<evidence type="ECO:0000313" key="11">
    <source>
        <dbReference type="Proteomes" id="UP000198287"/>
    </source>
</evidence>
<feature type="compositionally biased region" description="Low complexity" evidence="8">
    <location>
        <begin position="27"/>
        <end position="50"/>
    </location>
</feature>
<keyword evidence="4" id="KW-0677">Repeat</keyword>
<dbReference type="Pfam" id="PF25396">
    <property type="entry name" value="ZNFX1"/>
    <property type="match status" value="1"/>
</dbReference>
<dbReference type="FunFam" id="3.40.50.300:FF:001366">
    <property type="entry name" value="ATP binding protein, putative"/>
    <property type="match status" value="1"/>
</dbReference>
<dbReference type="InterPro" id="IPR041679">
    <property type="entry name" value="DNA2/NAM7-like_C"/>
</dbReference>
<dbReference type="Pfam" id="PF13086">
    <property type="entry name" value="AAA_11"/>
    <property type="match status" value="2"/>
</dbReference>
<dbReference type="Gene3D" id="3.40.50.300">
    <property type="entry name" value="P-loop containing nucleotide triphosphate hydrolases"/>
    <property type="match status" value="3"/>
</dbReference>
<evidence type="ECO:0000256" key="3">
    <source>
        <dbReference type="ARBA" id="ARBA00022723"/>
    </source>
</evidence>
<dbReference type="OMA" id="NAGNPKR"/>
<dbReference type="Proteomes" id="UP000198287">
    <property type="component" value="Unassembled WGS sequence"/>
</dbReference>
<feature type="domain" description="RZ-type" evidence="9">
    <location>
        <begin position="2209"/>
        <end position="2280"/>
    </location>
</feature>
<keyword evidence="7" id="KW-0391">Immunity</keyword>
<dbReference type="EMBL" id="LNIX01000029">
    <property type="protein sequence ID" value="OXA41468.1"/>
    <property type="molecule type" value="Genomic_DNA"/>
</dbReference>
<protein>
    <submittedName>
        <fullName evidence="10">NFX1-type zinc finger-containing protein 1</fullName>
    </submittedName>
</protein>
<dbReference type="InterPro" id="IPR045055">
    <property type="entry name" value="DNA2/NAM7-like"/>
</dbReference>
<dbReference type="GO" id="GO:0031380">
    <property type="term" value="C:nuclear RNA-directed RNA polymerase complex"/>
    <property type="evidence" value="ECO:0007669"/>
    <property type="project" value="TreeGrafter"/>
</dbReference>
<keyword evidence="11" id="KW-1185">Reference proteome</keyword>
<dbReference type="Pfam" id="PF20173">
    <property type="entry name" value="ZnF_RZ-type"/>
    <property type="match status" value="1"/>
</dbReference>
<dbReference type="InterPro" id="IPR047187">
    <property type="entry name" value="SF1_C_Upf1"/>
</dbReference>
<organism evidence="10 11">
    <name type="scientific">Folsomia candida</name>
    <name type="common">Springtail</name>
    <dbReference type="NCBI Taxonomy" id="158441"/>
    <lineage>
        <taxon>Eukaryota</taxon>
        <taxon>Metazoa</taxon>
        <taxon>Ecdysozoa</taxon>
        <taxon>Arthropoda</taxon>
        <taxon>Hexapoda</taxon>
        <taxon>Collembola</taxon>
        <taxon>Entomobryomorpha</taxon>
        <taxon>Isotomoidea</taxon>
        <taxon>Isotomidae</taxon>
        <taxon>Proisotominae</taxon>
        <taxon>Folsomia</taxon>
    </lineage>
</organism>
<proteinExistence type="predicted"/>
<evidence type="ECO:0000256" key="4">
    <source>
        <dbReference type="ARBA" id="ARBA00022737"/>
    </source>
</evidence>
<feature type="compositionally biased region" description="Basic and acidic residues" evidence="8">
    <location>
        <begin position="88"/>
        <end position="102"/>
    </location>
</feature>
<dbReference type="SMART" id="SM00438">
    <property type="entry name" value="ZnF_NFX"/>
    <property type="match status" value="4"/>
</dbReference>
<keyword evidence="2" id="KW-0963">Cytoplasm</keyword>
<evidence type="ECO:0000256" key="1">
    <source>
        <dbReference type="ARBA" id="ARBA00004496"/>
    </source>
</evidence>
<dbReference type="InterPro" id="IPR057373">
    <property type="entry name" value="ZNFX1"/>
</dbReference>
<dbReference type="Pfam" id="PF13087">
    <property type="entry name" value="AAA_12"/>
    <property type="match status" value="1"/>
</dbReference>
<sequence length="2289" mass="261816">MSEDAYVPPQRRRGAAQKQEQNDHSIRGQGSRGRSSWVSRNPQSPSSSHSWGDRGGSRGRGRGTGGFGRGRPNTDPERDGPSFSTPRKRIDVPSDGKNGDVTVRNRDVTYQNNSRRPILGFRWVEGLLLEKDNDKCIMTIAREGEEWTKFLESDPIISTRRAGDDGLLLRMVMFLLGRKVCSEQVLLTSDQTTIIVATLNAQKFLDKIRQKLGDLLISGFGASSERGTISEKNSETQKDNGRTDRDNQNRFVASYISPQGEDAISFWGQSEHRHWRQGVWSGRNEIFSAIRFMDEIEGLDTTTKGFIQDVFNFCSFTTKRMPESARDFLKNTVLTAAYGLVMAIKGVDPSVAEFEVPLKELILQLDTLSKREEVKQVLKTRRGSTEEQWKYLDDMEPPCNYREMTIVPSMQELMRERREDVFLRRNKTRGAYASPLDYLDIQFRLMREDFVSPLRSGVQEFLRHPMEYSQGRKKMPLGSIRIYNNVQILGSELLRGVTHFWLRLPEKFTRKVKWDRSKRLLPGSLLVLTKDAFKTGSFGVVGIRDADKLKKSGELSFIPEGDPPSYNDTDNFMLIESEVYFEAYRYVLKTLQNLELGDFPMAKFLVDASSEILAPRYLANNETDNEQKKMKLVIPSKEEDDYIADLLTKLLKINHPPKEEEEGIMTINPLIETDWPSGDTLGLDENQYAGFQAAIMKEFVIIEGPPGTGKTYLGLKIAETLLKNHDLWMSQKSAHSEKIGPIVVVCYTNHALDQFLEGIAEILEQQGKKKTREFVRDCTTSIVRLGSRSKSEKLKEFELSNVRNRGGWRESQAEYDLRTRARQAVQNWGCQVDYLKEQYNELKEMKAKLHLSMGTTASAVVRSSQRRFCALMATATVSTASTRVSLGLYEFIPCFLQEFWIFGVSQYGTQNFDATALVNSWFGRNPNSKLPKKTPDLKLEVEEDDQLEKEDYDLEELLSTRMVDDYQRREFIASNKHGDPHVLTFLDNLSLMDCKKRRSKLEAELMTALEKHNIQINIGTDQEVNDQTIQFIRMRQVLNENRINLLQNILPRLRGMKIDKEAVHETLKEMWGSQKPWRKIFPSVISRWEAYLVVIERSKELLNERRKELEPELIIAERRSAQIRKYGDSQILKHCKVVGMTTTGAGKHYDILQNLNSKIVIVEEAAEVQESHIATCLTKSCQHLILIGDHHQLKPSTTVYELSKKYNLDVSLFERMINNKLQSYKLKEQHRMRPEIADLVRGTIYPELTDATSVLSYPDILGMTQNMFFISHKELENCEADSMSKSNEFEADYLFGLCRYLIHQGYSPSQITVLATYTGQMFLLKGKFRGMDATSGVRITCVDNFQGEENDIILLSLVRSNEDGAVGFLKVENRVCVALSRAKLGMYIAGNMDMLSQGSKIWPQIKEKLGPGRLGDGLPIICRNHGTVEKISRGVDFHTRAPRGGCTRLCESDLQLCNHKCTYVCHIEDPSHTNFKCLENCEKTCPEDEAHPCRDRCHIMPCTPCRYDFTLRLMCGHEKIVLCRDRWEEQICSVKVQKILACGHVTASIPCFTDESKIQCEELVEKMPPCNLHITQMACYINADEFKCQVEEVKLLPCRHTKGLKCHEDETEIRCKTQIIKSLPCGHEQMDVCHLSVDEVKCHNQVKKVLPCKHEVTILCKDKDNERLKNICRNKCTIRLDCGHACTKMCHAEDDPDHKNYQCKKECARACKSGHKCATMHACFKKCPIQHRIKIVNMFANEYFHVVINVIKIVAKVVDLVRFQHHTPFLSVDMLMSSRAAKYLIKRSVKHWLSRRIDRLVVMLSMFLAMLQIRKRMGVVVTNAAELVERAQGDVSMSNVIPLVAVFLSADMYANFHVQANVHLVQNRVEPCSWKCPHKACTKLCGEQCDRTPCDEPCSKILAKCGHPCIGYCGEPCPPLCRECDLNELLEFQLLYTEDEPDSRFVWLPDCGHCYEALGFEKFLTVKTNGGDGDDEIVVKRCPRCQTVIRNCRRFGNILHKIFSEVREVSEKIYGNLKDLQTYQAVLLKIISKPKWFTHVPEQMREYVVNLLTENLHKTGTSRMYVRESPRILKSIDSHLLNSLAIIVQVGDKLSRSLKNMEKNLTDKDPMLIKFMRKCNRLYDQLIHHRKLPLSRFEITNLEQEMIRIIDCSKLYRFHQYKSRDEVGIVYDRVDIILESCRPYTGESQKRCLEWLKKLEDICQTGLGISDGERIKILGALGMGKGHWFKCRNGHIYSIGDCGGAMETGKCNECGAAIGGQSHALLADNTLATEMDAATAPAWPTALRQ</sequence>
<dbReference type="PANTHER" id="PTHR10887:SF341">
    <property type="entry name" value="NFX1-TYPE ZINC FINGER-CONTAINING PROTEIN 1"/>
    <property type="match status" value="1"/>
</dbReference>
<feature type="region of interest" description="Disordered" evidence="8">
    <location>
        <begin position="226"/>
        <end position="247"/>
    </location>
</feature>
<dbReference type="InterPro" id="IPR027417">
    <property type="entry name" value="P-loop_NTPase"/>
</dbReference>
<feature type="region of interest" description="Disordered" evidence="8">
    <location>
        <begin position="1"/>
        <end position="102"/>
    </location>
</feature>
<name>A0A226D9B4_FOLCA</name>
<keyword evidence="3" id="KW-0479">Metal-binding</keyword>
<evidence type="ECO:0000256" key="6">
    <source>
        <dbReference type="ARBA" id="ARBA00022833"/>
    </source>
</evidence>
<accession>A0A226D9B4</accession>
<dbReference type="InterPro" id="IPR000967">
    <property type="entry name" value="Znf_NFX1"/>
</dbReference>
<evidence type="ECO:0000256" key="7">
    <source>
        <dbReference type="ARBA" id="ARBA00022859"/>
    </source>
</evidence>
<dbReference type="GO" id="GO:0005737">
    <property type="term" value="C:cytoplasm"/>
    <property type="evidence" value="ECO:0007669"/>
    <property type="project" value="UniProtKB-SubCell"/>
</dbReference>
<comment type="caution">
    <text evidence="10">The sequence shown here is derived from an EMBL/GenBank/DDBJ whole genome shotgun (WGS) entry which is preliminary data.</text>
</comment>
<dbReference type="InterPro" id="IPR046439">
    <property type="entry name" value="ZF_RZ_dom"/>
</dbReference>
<keyword evidence="5" id="KW-0863">Zinc-finger</keyword>
<dbReference type="GO" id="GO:0031048">
    <property type="term" value="P:regulatory ncRNA-mediated heterochromatin formation"/>
    <property type="evidence" value="ECO:0007669"/>
    <property type="project" value="TreeGrafter"/>
</dbReference>
<gene>
    <name evidence="10" type="ORF">Fcan01_23776</name>
</gene>
<dbReference type="SUPFAM" id="SSF52540">
    <property type="entry name" value="P-loop containing nucleoside triphosphate hydrolases"/>
    <property type="match status" value="1"/>
</dbReference>
<feature type="compositionally biased region" description="Basic and acidic residues" evidence="8">
    <location>
        <begin position="228"/>
        <end position="247"/>
    </location>
</feature>